<evidence type="ECO:0000256" key="3">
    <source>
        <dbReference type="SAM" id="MobiDB-lite"/>
    </source>
</evidence>
<dbReference type="GO" id="GO:0006995">
    <property type="term" value="P:cellular response to nitrogen starvation"/>
    <property type="evidence" value="ECO:0007669"/>
    <property type="project" value="TreeGrafter"/>
</dbReference>
<dbReference type="PANTHER" id="PTHR12768:SF4">
    <property type="entry name" value="BECLIN-1"/>
    <property type="match status" value="1"/>
</dbReference>
<evidence type="ECO:0000259" key="5">
    <source>
        <dbReference type="Pfam" id="PF17675"/>
    </source>
</evidence>
<dbReference type="GO" id="GO:0034272">
    <property type="term" value="C:phosphatidylinositol 3-kinase complex, class III, type II"/>
    <property type="evidence" value="ECO:0007669"/>
    <property type="project" value="TreeGrafter"/>
</dbReference>
<dbReference type="AlphaFoldDB" id="A0A383WK86"/>
<dbReference type="Pfam" id="PF17675">
    <property type="entry name" value="APG6_N"/>
    <property type="match status" value="1"/>
</dbReference>
<proteinExistence type="inferred from homology"/>
<dbReference type="GO" id="GO:0045324">
    <property type="term" value="P:late endosome to vacuole transport"/>
    <property type="evidence" value="ECO:0007669"/>
    <property type="project" value="TreeGrafter"/>
</dbReference>
<dbReference type="InterPro" id="IPR007243">
    <property type="entry name" value="Atg6/Beclin"/>
</dbReference>
<dbReference type="Pfam" id="PF04111">
    <property type="entry name" value="APG6"/>
    <property type="match status" value="1"/>
</dbReference>
<protein>
    <recommendedName>
        <fullName evidence="8">Atg6 BARA domain-containing protein</fullName>
    </recommendedName>
</protein>
<evidence type="ECO:0000259" key="4">
    <source>
        <dbReference type="Pfam" id="PF04111"/>
    </source>
</evidence>
<name>A0A383WK86_TETOB</name>
<reference evidence="6 7" key="1">
    <citation type="submission" date="2016-10" db="EMBL/GenBank/DDBJ databases">
        <authorList>
            <person name="Cai Z."/>
        </authorList>
    </citation>
    <scope>NUCLEOTIDE SEQUENCE [LARGE SCALE GENOMIC DNA]</scope>
</reference>
<sequence length="528" mass="55670">MEQQQQQAFFCQSCRARLVLVRGDSDGGDKRPPDSWAALNASVFESGKTYESFIVLDDRRPGAAAGPQLPAAAGLGPPAGRSLEESFVVLPGAASVLRPGPAAAAAAQAAAVAAHAAGTQGPTPHPQQQQQQPGVQASPASAPPTSAGQTAGSGSAGGSSSSSSSSSARAAGGGLDAKLDALASLCELASSETGVDHPLCLDCAAQLREEVEAQVAELEGEIGAYSNALRQLGEEGAAALSEEEFAAELADLAAQTAAAQQQQAQAESALTAVQRELAAQQAIAADIAALEERYWHDLNEYQLSLQQHISERDGLLQRIDRAGQQLLLLKSTNVLNDTFRIWHDGPFGTISGFRLGRTREVPVEWEEINAAWGQAVLLLATMATQCKLNFSAYRLLPMGSHPRVADKRGTYDLFGPVAKLWGGSYDKAMAGFLACLKEFGDFARARDIAEGQPSLFEFPFAIEGDKVGNYTVRLSLLSKDAKWTKALKLLLADLKVALQWMIQRDMSSAKAPQLPSLAQEGPTHNTAA</sequence>
<evidence type="ECO:0000313" key="6">
    <source>
        <dbReference type="EMBL" id="SZX77821.1"/>
    </source>
</evidence>
<dbReference type="PANTHER" id="PTHR12768">
    <property type="entry name" value="BECLIN 1"/>
    <property type="match status" value="1"/>
</dbReference>
<dbReference type="STRING" id="3088.A0A383WK86"/>
<dbReference type="Proteomes" id="UP000256970">
    <property type="component" value="Unassembled WGS sequence"/>
</dbReference>
<dbReference type="GO" id="GO:0000423">
    <property type="term" value="P:mitophagy"/>
    <property type="evidence" value="ECO:0007669"/>
    <property type="project" value="TreeGrafter"/>
</dbReference>
<dbReference type="GO" id="GO:0000045">
    <property type="term" value="P:autophagosome assembly"/>
    <property type="evidence" value="ECO:0007669"/>
    <property type="project" value="TreeGrafter"/>
</dbReference>
<keyword evidence="2" id="KW-0175">Coiled coil</keyword>
<evidence type="ECO:0000256" key="2">
    <source>
        <dbReference type="SAM" id="Coils"/>
    </source>
</evidence>
<dbReference type="InterPro" id="IPR038274">
    <property type="entry name" value="Atg6/Beclin_C_sf"/>
</dbReference>
<dbReference type="GO" id="GO:0034271">
    <property type="term" value="C:phosphatidylinositol 3-kinase complex, class III, type I"/>
    <property type="evidence" value="ECO:0007669"/>
    <property type="project" value="TreeGrafter"/>
</dbReference>
<feature type="coiled-coil region" evidence="2">
    <location>
        <begin position="201"/>
        <end position="269"/>
    </location>
</feature>
<dbReference type="InterPro" id="IPR041691">
    <property type="entry name" value="Atg6/beclin_CC"/>
</dbReference>
<evidence type="ECO:0008006" key="8">
    <source>
        <dbReference type="Google" id="ProtNLM"/>
    </source>
</evidence>
<accession>A0A383WK86</accession>
<feature type="region of interest" description="Disordered" evidence="3">
    <location>
        <begin position="115"/>
        <end position="172"/>
    </location>
</feature>
<feature type="compositionally biased region" description="Low complexity" evidence="3">
    <location>
        <begin position="115"/>
        <end position="170"/>
    </location>
</feature>
<dbReference type="EMBL" id="FNXT01001295">
    <property type="protein sequence ID" value="SZX77821.1"/>
    <property type="molecule type" value="Genomic_DNA"/>
</dbReference>
<evidence type="ECO:0000256" key="1">
    <source>
        <dbReference type="ARBA" id="ARBA00005965"/>
    </source>
</evidence>
<feature type="domain" description="Atg6/beclin coiled-coil" evidence="5">
    <location>
        <begin position="198"/>
        <end position="326"/>
    </location>
</feature>
<dbReference type="GO" id="GO:0000407">
    <property type="term" value="C:phagophore assembly site"/>
    <property type="evidence" value="ECO:0007669"/>
    <property type="project" value="TreeGrafter"/>
</dbReference>
<dbReference type="GO" id="GO:0043548">
    <property type="term" value="F:phosphatidylinositol 3-kinase binding"/>
    <property type="evidence" value="ECO:0007669"/>
    <property type="project" value="TreeGrafter"/>
</dbReference>
<dbReference type="Gene3D" id="1.10.418.40">
    <property type="entry name" value="Autophagy protein 6/Beclin 1"/>
    <property type="match status" value="1"/>
</dbReference>
<gene>
    <name evidence="6" type="ORF">BQ4739_LOCUS18160</name>
</gene>
<evidence type="ECO:0000313" key="7">
    <source>
        <dbReference type="Proteomes" id="UP000256970"/>
    </source>
</evidence>
<comment type="similarity">
    <text evidence="1">Belongs to the beclin family.</text>
</comment>
<feature type="domain" description="Atg6 BARA" evidence="4">
    <location>
        <begin position="329"/>
        <end position="501"/>
    </location>
</feature>
<keyword evidence="7" id="KW-1185">Reference proteome</keyword>
<dbReference type="InterPro" id="IPR040455">
    <property type="entry name" value="Atg6_BARA"/>
</dbReference>
<organism evidence="6 7">
    <name type="scientific">Tetradesmus obliquus</name>
    <name type="common">Green alga</name>
    <name type="synonym">Acutodesmus obliquus</name>
    <dbReference type="NCBI Taxonomy" id="3088"/>
    <lineage>
        <taxon>Eukaryota</taxon>
        <taxon>Viridiplantae</taxon>
        <taxon>Chlorophyta</taxon>
        <taxon>core chlorophytes</taxon>
        <taxon>Chlorophyceae</taxon>
        <taxon>CS clade</taxon>
        <taxon>Sphaeropleales</taxon>
        <taxon>Scenedesmaceae</taxon>
        <taxon>Tetradesmus</taxon>
    </lineage>
</organism>
<dbReference type="GO" id="GO:0030674">
    <property type="term" value="F:protein-macromolecule adaptor activity"/>
    <property type="evidence" value="ECO:0007669"/>
    <property type="project" value="TreeGrafter"/>
</dbReference>